<organism evidence="1">
    <name type="scientific">uncultured Leptolyngbya sp</name>
    <dbReference type="NCBI Taxonomy" id="332963"/>
    <lineage>
        <taxon>Bacteria</taxon>
        <taxon>Bacillati</taxon>
        <taxon>Cyanobacteriota</taxon>
        <taxon>Cyanophyceae</taxon>
        <taxon>Leptolyngbyales</taxon>
        <taxon>Leptolyngbyaceae</taxon>
        <taxon>Leptolyngbya group</taxon>
        <taxon>Leptolyngbya</taxon>
        <taxon>environmental samples</taxon>
    </lineage>
</organism>
<reference evidence="1" key="1">
    <citation type="submission" date="2020-02" db="EMBL/GenBank/DDBJ databases">
        <authorList>
            <person name="Meier V. D."/>
        </authorList>
    </citation>
    <scope>NUCLEOTIDE SEQUENCE</scope>
    <source>
        <strain evidence="1">AVDCRST_MAG94</strain>
    </source>
</reference>
<accession>A0A6J4PVH5</accession>
<name>A0A6J4PVH5_9CYAN</name>
<sequence>MAEKEEGHCSRLTKRSRSPLWLSCQPVQALKALPSGSSTF</sequence>
<protein>
    <submittedName>
        <fullName evidence="1">Uncharacterized protein</fullName>
    </submittedName>
</protein>
<gene>
    <name evidence="1" type="ORF">AVDCRST_MAG94-7244</name>
</gene>
<dbReference type="AlphaFoldDB" id="A0A6J4PVH5"/>
<evidence type="ECO:0000313" key="1">
    <source>
        <dbReference type="EMBL" id="CAA9425264.1"/>
    </source>
</evidence>
<dbReference type="EMBL" id="CADCTY010002475">
    <property type="protein sequence ID" value="CAA9425264.1"/>
    <property type="molecule type" value="Genomic_DNA"/>
</dbReference>
<proteinExistence type="predicted"/>